<dbReference type="Gene3D" id="3.40.640.10">
    <property type="entry name" value="Type I PLP-dependent aspartate aminotransferase-like (Major domain)"/>
    <property type="match status" value="1"/>
</dbReference>
<dbReference type="InterPro" id="IPR027619">
    <property type="entry name" value="C-S_lyase_PatB-like"/>
</dbReference>
<dbReference type="PANTHER" id="PTHR43525">
    <property type="entry name" value="PROTEIN MALY"/>
    <property type="match status" value="1"/>
</dbReference>
<keyword evidence="4" id="KW-0456">Lyase</keyword>
<organism evidence="7 8">
    <name type="scientific">Cohnella candidum</name>
    <dbReference type="NCBI Taxonomy" id="2674991"/>
    <lineage>
        <taxon>Bacteria</taxon>
        <taxon>Bacillati</taxon>
        <taxon>Bacillota</taxon>
        <taxon>Bacilli</taxon>
        <taxon>Bacillales</taxon>
        <taxon>Paenibacillaceae</taxon>
        <taxon>Cohnella</taxon>
    </lineage>
</organism>
<sequence length="393" mass="44638">MTYDFDRVSDRTGTHSYKWDQSEKLFGHADVLPLWVADMDFEPPKEVVEAIVERAKQGVYGYTIRSQEYYEAVCGWLKRRHGWETKPEWITSSPGVVAALSLIVHAFSQPGDKIILQSPVYYPFYDVIRMNGRTVVENALILNDGRYEIDFDLLERQAADGAKLLLLCTPHNPGGRVWTREELTRIGEICVRHGVLVVADEIHQDLVYPGHKHVPFASLDERFANISFTCIATSKTFNLAGLQASSVIIPNDELRRRYNYALKTFSLHMESYFGITSVVSGYTHGDEWLDQLIPYLQGNVDFLIEFVGKRLPEIRVIRPEATYLVWMDCTAISPDPADLKKLMFDEARVAFTEGSVFGKQGEGYLRVNVACPRSTLAEALERFAAAVEARKTR</sequence>
<keyword evidence="7" id="KW-0032">Aminotransferase</keyword>
<proteinExistence type="inferred from homology"/>
<evidence type="ECO:0000256" key="1">
    <source>
        <dbReference type="ARBA" id="ARBA00001933"/>
    </source>
</evidence>
<keyword evidence="7" id="KW-0808">Transferase</keyword>
<dbReference type="CDD" id="cd00609">
    <property type="entry name" value="AAT_like"/>
    <property type="match status" value="1"/>
</dbReference>
<comment type="similarity">
    <text evidence="5">Belongs to the class-II pyridoxal-phosphate-dependent aminotransferase family. MalY/PatB cystathionine beta-lyase subfamily.</text>
</comment>
<dbReference type="EC" id="4.4.1.13" evidence="2"/>
<evidence type="ECO:0000256" key="5">
    <source>
        <dbReference type="ARBA" id="ARBA00037974"/>
    </source>
</evidence>
<dbReference type="InterPro" id="IPR015422">
    <property type="entry name" value="PyrdxlP-dep_Trfase_small"/>
</dbReference>
<name>A0A3G3JZ93_9BACL</name>
<dbReference type="RefSeq" id="WP_123041662.1">
    <property type="nucleotide sequence ID" value="NZ_CP033433.1"/>
</dbReference>
<evidence type="ECO:0000313" key="7">
    <source>
        <dbReference type="EMBL" id="AYQ73578.1"/>
    </source>
</evidence>
<dbReference type="InterPro" id="IPR051798">
    <property type="entry name" value="Class-II_PLP-Dep_Aminotrans"/>
</dbReference>
<dbReference type="GO" id="GO:0047804">
    <property type="term" value="F:cysteine-S-conjugate beta-lyase activity"/>
    <property type="evidence" value="ECO:0007669"/>
    <property type="project" value="UniProtKB-EC"/>
</dbReference>
<evidence type="ECO:0000256" key="4">
    <source>
        <dbReference type="ARBA" id="ARBA00023239"/>
    </source>
</evidence>
<comment type="cofactor">
    <cofactor evidence="1">
        <name>pyridoxal 5'-phosphate</name>
        <dbReference type="ChEBI" id="CHEBI:597326"/>
    </cofactor>
</comment>
<accession>A0A3G3JZ93</accession>
<keyword evidence="3" id="KW-0663">Pyridoxal phosphate</keyword>
<dbReference type="KEGG" id="coh:EAV92_13920"/>
<dbReference type="PANTHER" id="PTHR43525:SF1">
    <property type="entry name" value="PROTEIN MALY"/>
    <property type="match status" value="1"/>
</dbReference>
<evidence type="ECO:0000313" key="8">
    <source>
        <dbReference type="Proteomes" id="UP000269097"/>
    </source>
</evidence>
<feature type="domain" description="Aminotransferase class I/classII large" evidence="6">
    <location>
        <begin position="30"/>
        <end position="383"/>
    </location>
</feature>
<dbReference type="InterPro" id="IPR015421">
    <property type="entry name" value="PyrdxlP-dep_Trfase_major"/>
</dbReference>
<evidence type="ECO:0000256" key="3">
    <source>
        <dbReference type="ARBA" id="ARBA00022898"/>
    </source>
</evidence>
<gene>
    <name evidence="7" type="ORF">EAV92_13920</name>
</gene>
<dbReference type="InterPro" id="IPR015424">
    <property type="entry name" value="PyrdxlP-dep_Trfase"/>
</dbReference>
<dbReference type="GO" id="GO:0008483">
    <property type="term" value="F:transaminase activity"/>
    <property type="evidence" value="ECO:0007669"/>
    <property type="project" value="UniProtKB-KW"/>
</dbReference>
<protein>
    <recommendedName>
        <fullName evidence="2">cysteine-S-conjugate beta-lyase</fullName>
        <ecNumber evidence="2">4.4.1.13</ecNumber>
    </recommendedName>
</protein>
<dbReference type="AlphaFoldDB" id="A0A3G3JZ93"/>
<evidence type="ECO:0000256" key="2">
    <source>
        <dbReference type="ARBA" id="ARBA00012224"/>
    </source>
</evidence>
<dbReference type="NCBIfam" id="TIGR04350">
    <property type="entry name" value="C_S_lyase_PatB"/>
    <property type="match status" value="1"/>
</dbReference>
<dbReference type="Proteomes" id="UP000269097">
    <property type="component" value="Chromosome"/>
</dbReference>
<keyword evidence="8" id="KW-1185">Reference proteome</keyword>
<evidence type="ECO:0000259" key="6">
    <source>
        <dbReference type="Pfam" id="PF00155"/>
    </source>
</evidence>
<dbReference type="SUPFAM" id="SSF53383">
    <property type="entry name" value="PLP-dependent transferases"/>
    <property type="match status" value="1"/>
</dbReference>
<dbReference type="Gene3D" id="3.90.1150.10">
    <property type="entry name" value="Aspartate Aminotransferase, domain 1"/>
    <property type="match status" value="1"/>
</dbReference>
<dbReference type="GO" id="GO:0030170">
    <property type="term" value="F:pyridoxal phosphate binding"/>
    <property type="evidence" value="ECO:0007669"/>
    <property type="project" value="InterPro"/>
</dbReference>
<reference evidence="7 8" key="1">
    <citation type="submission" date="2018-10" db="EMBL/GenBank/DDBJ databases">
        <title>Genome Sequence of Cohnella sp.</title>
        <authorList>
            <person name="Srinivasan S."/>
            <person name="Kim M.K."/>
        </authorList>
    </citation>
    <scope>NUCLEOTIDE SEQUENCE [LARGE SCALE GENOMIC DNA]</scope>
    <source>
        <strain evidence="7 8">18JY8-7</strain>
    </source>
</reference>
<dbReference type="EMBL" id="CP033433">
    <property type="protein sequence ID" value="AYQ73578.1"/>
    <property type="molecule type" value="Genomic_DNA"/>
</dbReference>
<dbReference type="InterPro" id="IPR004839">
    <property type="entry name" value="Aminotransferase_I/II_large"/>
</dbReference>
<dbReference type="Pfam" id="PF00155">
    <property type="entry name" value="Aminotran_1_2"/>
    <property type="match status" value="1"/>
</dbReference>